<dbReference type="Pfam" id="PF00528">
    <property type="entry name" value="BPD_transp_1"/>
    <property type="match status" value="1"/>
</dbReference>
<keyword evidence="10" id="KW-1185">Reference proteome</keyword>
<dbReference type="InterPro" id="IPR000515">
    <property type="entry name" value="MetI-like"/>
</dbReference>
<feature type="transmembrane region" description="Helical" evidence="7">
    <location>
        <begin position="429"/>
        <end position="452"/>
    </location>
</feature>
<dbReference type="EMBL" id="CP007139">
    <property type="protein sequence ID" value="AIE85030.1"/>
    <property type="molecule type" value="Genomic_DNA"/>
</dbReference>
<dbReference type="GO" id="GO:0005886">
    <property type="term" value="C:plasma membrane"/>
    <property type="evidence" value="ECO:0007669"/>
    <property type="project" value="UniProtKB-SubCell"/>
</dbReference>
<reference evidence="9 10" key="1">
    <citation type="journal article" date="2014" name="PLoS ONE">
        <title>The first complete genome sequence of the class fimbriimonadia in the phylum armatimonadetes.</title>
        <authorList>
            <person name="Hu Z.Y."/>
            <person name="Wang Y.Z."/>
            <person name="Im W.T."/>
            <person name="Wang S.Y."/>
            <person name="Zhao G.P."/>
            <person name="Zheng H.J."/>
            <person name="Quan Z.X."/>
        </authorList>
    </citation>
    <scope>NUCLEOTIDE SEQUENCE [LARGE SCALE GENOMIC DNA]</scope>
    <source>
        <strain evidence="9">Gsoil 348</strain>
    </source>
</reference>
<evidence type="ECO:0000256" key="3">
    <source>
        <dbReference type="ARBA" id="ARBA00022475"/>
    </source>
</evidence>
<sequence length="508" mass="56720">MSLVGRVGRKRPRARVAMAGLYLILTLGAITTIYPFLLMISTGLKGPTDQNDTRLVPTYLQKDAELLDKYVDDKYAGDKSLIASTRQGGSPAEVEKYDAFLKTLPIDFWEVGFRIAPGQVTSRLTDLYRTWLRSRYENIDALNRAYVEENVAFQTVVPPSEMFARKVWRPTPGRKYEEWRSFKAGLPTTFRIPITERLLFQKWAMGKYQNQFGEVPLDVKGTATRFEELQVPASGPVLDEFRKQEPDRFRSDAGEAKWAAFGGIGPMPVAPHEAAYVAAHASELRNEFAGRNYRYVLDYILINGRAVANTVLFCVLAILTQLTVNPLAAYALSRYPVRQSGAILIFLLATMAFPAEVAMIPAFLLLKDLGLLNTFAALVLPSAASGYMIFLLKGFFDSLPQELFEAGSLDGAKESTMMFRIALPLSRPVLGYLALVAFMGAYGAFIYAFLVAQDQRIWTLMVWIYQLQNNAPKSVMMAALTLAALPTLIVFLLAQRVIMRGIVLPGER</sequence>
<feature type="transmembrane region" description="Helical" evidence="7">
    <location>
        <begin position="310"/>
        <end position="332"/>
    </location>
</feature>
<dbReference type="PANTHER" id="PTHR43744:SF12">
    <property type="entry name" value="ABC TRANSPORTER PERMEASE PROTEIN MG189-RELATED"/>
    <property type="match status" value="1"/>
</dbReference>
<dbReference type="PANTHER" id="PTHR43744">
    <property type="entry name" value="ABC TRANSPORTER PERMEASE PROTEIN MG189-RELATED-RELATED"/>
    <property type="match status" value="1"/>
</dbReference>
<evidence type="ECO:0000256" key="7">
    <source>
        <dbReference type="RuleBase" id="RU363032"/>
    </source>
</evidence>
<accession>A0A068NQM2</accession>
<dbReference type="SUPFAM" id="SSF161098">
    <property type="entry name" value="MetI-like"/>
    <property type="match status" value="1"/>
</dbReference>
<dbReference type="Gene3D" id="3.20.20.80">
    <property type="entry name" value="Glycosidases"/>
    <property type="match status" value="1"/>
</dbReference>
<dbReference type="OrthoDB" id="9794684at2"/>
<dbReference type="GO" id="GO:0055085">
    <property type="term" value="P:transmembrane transport"/>
    <property type="evidence" value="ECO:0007669"/>
    <property type="project" value="InterPro"/>
</dbReference>
<dbReference type="PROSITE" id="PS50928">
    <property type="entry name" value="ABC_TM1"/>
    <property type="match status" value="1"/>
</dbReference>
<dbReference type="STRING" id="661478.OP10G_1662"/>
<evidence type="ECO:0000313" key="9">
    <source>
        <dbReference type="EMBL" id="AIE85030.1"/>
    </source>
</evidence>
<name>A0A068NQM2_FIMGI</name>
<evidence type="ECO:0000259" key="8">
    <source>
        <dbReference type="PROSITE" id="PS50928"/>
    </source>
</evidence>
<keyword evidence="4 7" id="KW-0812">Transmembrane</keyword>
<keyword evidence="3" id="KW-1003">Cell membrane</keyword>
<evidence type="ECO:0000256" key="5">
    <source>
        <dbReference type="ARBA" id="ARBA00022989"/>
    </source>
</evidence>
<evidence type="ECO:0000313" key="10">
    <source>
        <dbReference type="Proteomes" id="UP000027982"/>
    </source>
</evidence>
<feature type="transmembrane region" description="Helical" evidence="7">
    <location>
        <begin position="21"/>
        <end position="44"/>
    </location>
</feature>
<evidence type="ECO:0000256" key="1">
    <source>
        <dbReference type="ARBA" id="ARBA00004651"/>
    </source>
</evidence>
<dbReference type="CDD" id="cd06261">
    <property type="entry name" value="TM_PBP2"/>
    <property type="match status" value="1"/>
</dbReference>
<keyword evidence="2 7" id="KW-0813">Transport</keyword>
<gene>
    <name evidence="9" type="ORF">OP10G_1662</name>
</gene>
<dbReference type="Proteomes" id="UP000027982">
    <property type="component" value="Chromosome"/>
</dbReference>
<dbReference type="InterPro" id="IPR035906">
    <property type="entry name" value="MetI-like_sf"/>
</dbReference>
<dbReference type="HOGENOM" id="CLU_458461_0_0_0"/>
<evidence type="ECO:0000256" key="2">
    <source>
        <dbReference type="ARBA" id="ARBA00022448"/>
    </source>
</evidence>
<dbReference type="KEGG" id="fgi:OP10G_1662"/>
<comment type="subcellular location">
    <subcellularLocation>
        <location evidence="1 7">Cell membrane</location>
        <topology evidence="1 7">Multi-pass membrane protein</topology>
    </subcellularLocation>
</comment>
<feature type="transmembrane region" description="Helical" evidence="7">
    <location>
        <begin position="344"/>
        <end position="366"/>
    </location>
</feature>
<dbReference type="RefSeq" id="WP_025226372.1">
    <property type="nucleotide sequence ID" value="NZ_CP007139.1"/>
</dbReference>
<evidence type="ECO:0000256" key="6">
    <source>
        <dbReference type="ARBA" id="ARBA00023136"/>
    </source>
</evidence>
<comment type="similarity">
    <text evidence="7">Belongs to the binding-protein-dependent transport system permease family.</text>
</comment>
<evidence type="ECO:0000256" key="4">
    <source>
        <dbReference type="ARBA" id="ARBA00022692"/>
    </source>
</evidence>
<keyword evidence="6 7" id="KW-0472">Membrane</keyword>
<dbReference type="Gene3D" id="1.10.3720.10">
    <property type="entry name" value="MetI-like"/>
    <property type="match status" value="1"/>
</dbReference>
<feature type="transmembrane region" description="Helical" evidence="7">
    <location>
        <begin position="475"/>
        <end position="494"/>
    </location>
</feature>
<feature type="domain" description="ABC transmembrane type-1" evidence="8">
    <location>
        <begin position="307"/>
        <end position="494"/>
    </location>
</feature>
<dbReference type="eggNOG" id="COG0395">
    <property type="taxonomic scope" value="Bacteria"/>
</dbReference>
<protein>
    <submittedName>
        <fullName evidence="9">Maltose/maltodextrin ABC transporter, permease protein MalG</fullName>
    </submittedName>
</protein>
<feature type="transmembrane region" description="Helical" evidence="7">
    <location>
        <begin position="372"/>
        <end position="392"/>
    </location>
</feature>
<keyword evidence="5 7" id="KW-1133">Transmembrane helix</keyword>
<organism evidence="9 10">
    <name type="scientific">Fimbriimonas ginsengisoli Gsoil 348</name>
    <dbReference type="NCBI Taxonomy" id="661478"/>
    <lineage>
        <taxon>Bacteria</taxon>
        <taxon>Bacillati</taxon>
        <taxon>Armatimonadota</taxon>
        <taxon>Fimbriimonadia</taxon>
        <taxon>Fimbriimonadales</taxon>
        <taxon>Fimbriimonadaceae</taxon>
        <taxon>Fimbriimonas</taxon>
    </lineage>
</organism>
<proteinExistence type="inferred from homology"/>
<dbReference type="AlphaFoldDB" id="A0A068NQM2"/>